<dbReference type="AlphaFoldDB" id="A0A0F9KLL8"/>
<evidence type="ECO:0008006" key="2">
    <source>
        <dbReference type="Google" id="ProtNLM"/>
    </source>
</evidence>
<evidence type="ECO:0000313" key="1">
    <source>
        <dbReference type="EMBL" id="KKM23028.1"/>
    </source>
</evidence>
<accession>A0A0F9KLL8</accession>
<reference evidence="1" key="1">
    <citation type="journal article" date="2015" name="Nature">
        <title>Complex archaea that bridge the gap between prokaryotes and eukaryotes.</title>
        <authorList>
            <person name="Spang A."/>
            <person name="Saw J.H."/>
            <person name="Jorgensen S.L."/>
            <person name="Zaremba-Niedzwiedzka K."/>
            <person name="Martijn J."/>
            <person name="Lind A.E."/>
            <person name="van Eijk R."/>
            <person name="Schleper C."/>
            <person name="Guy L."/>
            <person name="Ettema T.J."/>
        </authorList>
    </citation>
    <scope>NUCLEOTIDE SEQUENCE</scope>
</reference>
<comment type="caution">
    <text evidence="1">The sequence shown here is derived from an EMBL/GenBank/DDBJ whole genome shotgun (WGS) entry which is preliminary data.</text>
</comment>
<organism evidence="1">
    <name type="scientific">marine sediment metagenome</name>
    <dbReference type="NCBI Taxonomy" id="412755"/>
    <lineage>
        <taxon>unclassified sequences</taxon>
        <taxon>metagenomes</taxon>
        <taxon>ecological metagenomes</taxon>
    </lineage>
</organism>
<gene>
    <name evidence="1" type="ORF">LCGC14_1619360</name>
</gene>
<proteinExistence type="predicted"/>
<protein>
    <recommendedName>
        <fullName evidence="2">PAS domain-containing protein</fullName>
    </recommendedName>
</protein>
<dbReference type="EMBL" id="LAZR01013211">
    <property type="protein sequence ID" value="KKM23028.1"/>
    <property type="molecule type" value="Genomic_DNA"/>
</dbReference>
<sequence>MDLAKFPSENPNPVLRVSKDKVIYINKAGQDLINVQANDPVPNKLLESINRAIKTNSAVTLEIEFSNKLFVFNITPTQKVAIS</sequence>
<name>A0A0F9KLL8_9ZZZZ</name>